<accession>A0A444VI54</accession>
<gene>
    <name evidence="5" type="ORF">DN53_05880</name>
</gene>
<dbReference type="Gene3D" id="3.40.50.300">
    <property type="entry name" value="P-loop containing nucleotide triphosphate hydrolases"/>
    <property type="match status" value="1"/>
</dbReference>
<dbReference type="InterPro" id="IPR003439">
    <property type="entry name" value="ABC_transporter-like_ATP-bd"/>
</dbReference>
<proteinExistence type="predicted"/>
<dbReference type="Proteomes" id="UP000290261">
    <property type="component" value="Unassembled WGS sequence"/>
</dbReference>
<dbReference type="SMART" id="SM00382">
    <property type="entry name" value="AAA"/>
    <property type="match status" value="1"/>
</dbReference>
<dbReference type="PROSITE" id="PS50893">
    <property type="entry name" value="ABC_TRANSPORTER_2"/>
    <property type="match status" value="1"/>
</dbReference>
<evidence type="ECO:0000313" key="5">
    <source>
        <dbReference type="EMBL" id="RYC50445.1"/>
    </source>
</evidence>
<evidence type="ECO:0000256" key="2">
    <source>
        <dbReference type="ARBA" id="ARBA00022741"/>
    </source>
</evidence>
<dbReference type="GO" id="GO:0016887">
    <property type="term" value="F:ATP hydrolysis activity"/>
    <property type="evidence" value="ECO:0007669"/>
    <property type="project" value="InterPro"/>
</dbReference>
<dbReference type="InterPro" id="IPR027417">
    <property type="entry name" value="P-loop_NTPase"/>
</dbReference>
<name>A0A444VI54_9FLAO</name>
<evidence type="ECO:0000256" key="1">
    <source>
        <dbReference type="ARBA" id="ARBA00022448"/>
    </source>
</evidence>
<protein>
    <submittedName>
        <fullName evidence="5">Copper ABC transporter ATP-binding protein</fullName>
    </submittedName>
</protein>
<evidence type="ECO:0000259" key="4">
    <source>
        <dbReference type="PROSITE" id="PS50893"/>
    </source>
</evidence>
<dbReference type="SUPFAM" id="SSF52540">
    <property type="entry name" value="P-loop containing nucleoside triphosphate hydrolases"/>
    <property type="match status" value="1"/>
</dbReference>
<sequence>MTIHIENLHKKFGKNQVLKGVDLTITEGHIYAILGPNGSGKTTLIKSILGMVIPDKGQISILDRPIKKDWKYRKHINYLPQIANFPPNIKVRELIHMITDLRNSPSAKKELIERFGLEPFLNKKLSTLSGGTKQKVNIVLTFMFNSPLIILDEPTTGLDPRALIYLKELIQAEKAQGKTILITSHIMQFVQEMADEILYLLEGEIYFKGSIAKLLEDTQQKNFEHAIAAITTTKSHA</sequence>
<dbReference type="PANTHER" id="PTHR42939:SF1">
    <property type="entry name" value="ABC TRANSPORTER ATP-BINDING PROTEIN ALBC-RELATED"/>
    <property type="match status" value="1"/>
</dbReference>
<dbReference type="InterPro" id="IPR003593">
    <property type="entry name" value="AAA+_ATPase"/>
</dbReference>
<organism evidence="5 6">
    <name type="scientific">Flagellimonas olearia</name>
    <dbReference type="NCBI Taxonomy" id="552546"/>
    <lineage>
        <taxon>Bacteria</taxon>
        <taxon>Pseudomonadati</taxon>
        <taxon>Bacteroidota</taxon>
        <taxon>Flavobacteriia</taxon>
        <taxon>Flavobacteriales</taxon>
        <taxon>Flavobacteriaceae</taxon>
        <taxon>Flagellimonas</taxon>
    </lineage>
</organism>
<reference evidence="5 6" key="1">
    <citation type="submission" date="2014-04" db="EMBL/GenBank/DDBJ databases">
        <title>Whole genome of Muricauda olearia.</title>
        <authorList>
            <person name="Zhang X.-H."/>
            <person name="Tang K."/>
        </authorList>
    </citation>
    <scope>NUCLEOTIDE SEQUENCE [LARGE SCALE GENOMIC DNA]</scope>
    <source>
        <strain evidence="5 6">Th120</strain>
    </source>
</reference>
<dbReference type="EMBL" id="JJMP01000010">
    <property type="protein sequence ID" value="RYC50445.1"/>
    <property type="molecule type" value="Genomic_DNA"/>
</dbReference>
<keyword evidence="2" id="KW-0547">Nucleotide-binding</keyword>
<keyword evidence="6" id="KW-1185">Reference proteome</keyword>
<evidence type="ECO:0000256" key="3">
    <source>
        <dbReference type="ARBA" id="ARBA00022840"/>
    </source>
</evidence>
<keyword evidence="1" id="KW-0813">Transport</keyword>
<dbReference type="Pfam" id="PF00005">
    <property type="entry name" value="ABC_tran"/>
    <property type="match status" value="1"/>
</dbReference>
<dbReference type="CDD" id="cd03230">
    <property type="entry name" value="ABC_DR_subfamily_A"/>
    <property type="match status" value="1"/>
</dbReference>
<evidence type="ECO:0000313" key="6">
    <source>
        <dbReference type="Proteomes" id="UP000290261"/>
    </source>
</evidence>
<feature type="domain" description="ABC transporter" evidence="4">
    <location>
        <begin position="3"/>
        <end position="227"/>
    </location>
</feature>
<dbReference type="AlphaFoldDB" id="A0A444VI54"/>
<comment type="caution">
    <text evidence="5">The sequence shown here is derived from an EMBL/GenBank/DDBJ whole genome shotgun (WGS) entry which is preliminary data.</text>
</comment>
<dbReference type="PANTHER" id="PTHR42939">
    <property type="entry name" value="ABC TRANSPORTER ATP-BINDING PROTEIN ALBC-RELATED"/>
    <property type="match status" value="1"/>
</dbReference>
<dbReference type="RefSeq" id="WP_129656024.1">
    <property type="nucleotide sequence ID" value="NZ_ML142914.1"/>
</dbReference>
<dbReference type="GO" id="GO:0005524">
    <property type="term" value="F:ATP binding"/>
    <property type="evidence" value="ECO:0007669"/>
    <property type="project" value="UniProtKB-KW"/>
</dbReference>
<keyword evidence="3 5" id="KW-0067">ATP-binding</keyword>
<dbReference type="InterPro" id="IPR051782">
    <property type="entry name" value="ABC_Transporter_VariousFunc"/>
</dbReference>